<comment type="caution">
    <text evidence="1">The sequence shown here is derived from an EMBL/GenBank/DDBJ whole genome shotgun (WGS) entry which is preliminary data.</text>
</comment>
<gene>
    <name evidence="1" type="ORF">M0811_14082</name>
</gene>
<dbReference type="EMBL" id="JAPDFW010000010">
    <property type="protein sequence ID" value="KAJ5080487.1"/>
    <property type="molecule type" value="Genomic_DNA"/>
</dbReference>
<keyword evidence="2" id="KW-1185">Reference proteome</keyword>
<dbReference type="Proteomes" id="UP001149090">
    <property type="component" value="Unassembled WGS sequence"/>
</dbReference>
<keyword evidence="1" id="KW-0689">Ribosomal protein</keyword>
<dbReference type="SUPFAM" id="SSF52540">
    <property type="entry name" value="P-loop containing nucleoside triphosphate hydrolases"/>
    <property type="match status" value="1"/>
</dbReference>
<dbReference type="OMA" id="NISHTIQ"/>
<proteinExistence type="predicted"/>
<accession>A0A9Q0RHQ5</accession>
<dbReference type="InterPro" id="IPR019368">
    <property type="entry name" value="Ribosomal_mS29"/>
</dbReference>
<organism evidence="1 2">
    <name type="scientific">Anaeramoeba ignava</name>
    <name type="common">Anaerobic marine amoeba</name>
    <dbReference type="NCBI Taxonomy" id="1746090"/>
    <lineage>
        <taxon>Eukaryota</taxon>
        <taxon>Metamonada</taxon>
        <taxon>Anaeramoebidae</taxon>
        <taxon>Anaeramoeba</taxon>
    </lineage>
</organism>
<dbReference type="OrthoDB" id="274828at2759"/>
<sequence length="604" mass="70395">MDSDQNFKKIVLNLPFNEHLKKENTNALIQIPTDIFGQIPKLIAKESITNIIPFLLRSDAQDIIQRIQTNKTEEIYLIGSSGAGKSYLLFYIATFFYHQPDWIVLYLPNLAELIKQDSSRVSQKIIQKLYYLYKEKIFSPEKGLEYDSNFWEKVWIDEKDKKNYEEKCGQLLGALIDGTLNNSRILICVDQWNALFRENEDHILNIFRGTISIPNGCFLTACSSSFDPIGDVGESGDFEAIQYNINIYSDKELEIIIREKKKINQLPQEITFEQIQNFTENIPRILFFLCHSYKNRKPSDNWEYQAGKKSISFYRSRLFHILKKITNLQKEENNKNSIRIQRENIGPTAIESIVYAYLNNDSIPFFDIWENAGILMRDKNQFKFTSQWAQKAIHSLMSPNIISYLEVLALDEDTRPRAFELFVANTFQKKSKEVILNTTDLFGNNHQQLIIKTNKFLYQNPTNISHTIQPGTFIVCSRGHSVVDFVAFSKQEQLFLIQSSISSYSNHPSKLPDLWEKSGPENSTSVLDFYLEKTGLKRPKSKNSKKLGTNQYYIYITSNPKYMKKKSSNTSFPVLLVNRQSLKFFNEDEWNKISKYFPNWEGKK</sequence>
<dbReference type="Pfam" id="PF10236">
    <property type="entry name" value="DAP3"/>
    <property type="match status" value="1"/>
</dbReference>
<reference evidence="1" key="1">
    <citation type="submission" date="2022-10" db="EMBL/GenBank/DDBJ databases">
        <title>Novel sulphate-reducing endosymbionts in the free-living metamonad Anaeramoeba.</title>
        <authorList>
            <person name="Jerlstrom-Hultqvist J."/>
            <person name="Cepicka I."/>
            <person name="Gallot-Lavallee L."/>
            <person name="Salas-Leiva D."/>
            <person name="Curtis B.A."/>
            <person name="Zahonova K."/>
            <person name="Pipaliya S."/>
            <person name="Dacks J."/>
            <person name="Roger A.J."/>
        </authorList>
    </citation>
    <scope>NUCLEOTIDE SEQUENCE</scope>
    <source>
        <strain evidence="1">BMAN</strain>
    </source>
</reference>
<evidence type="ECO:0000313" key="1">
    <source>
        <dbReference type="EMBL" id="KAJ5080487.1"/>
    </source>
</evidence>
<dbReference type="Gene3D" id="3.40.50.300">
    <property type="entry name" value="P-loop containing nucleotide triphosphate hydrolases"/>
    <property type="match status" value="1"/>
</dbReference>
<dbReference type="GO" id="GO:0005840">
    <property type="term" value="C:ribosome"/>
    <property type="evidence" value="ECO:0007669"/>
    <property type="project" value="UniProtKB-KW"/>
</dbReference>
<protein>
    <submittedName>
        <fullName evidence="1">MITOCHONDRIAL 28S ribosomal protein S29</fullName>
    </submittedName>
</protein>
<dbReference type="AlphaFoldDB" id="A0A9Q0RHQ5"/>
<evidence type="ECO:0000313" key="2">
    <source>
        <dbReference type="Proteomes" id="UP001149090"/>
    </source>
</evidence>
<name>A0A9Q0RHQ5_ANAIG</name>
<keyword evidence="1" id="KW-0687">Ribonucleoprotein</keyword>
<dbReference type="InterPro" id="IPR027417">
    <property type="entry name" value="P-loop_NTPase"/>
</dbReference>